<evidence type="ECO:0000313" key="2">
    <source>
        <dbReference type="EMBL" id="TDV24369.1"/>
    </source>
</evidence>
<gene>
    <name evidence="2" type="ORF">BCF59_0334</name>
</gene>
<feature type="transmembrane region" description="Helical" evidence="1">
    <location>
        <begin position="48"/>
        <end position="68"/>
    </location>
</feature>
<dbReference type="AlphaFoldDB" id="A0A4R7UD73"/>
<keyword evidence="1" id="KW-0812">Transmembrane</keyword>
<comment type="caution">
    <text evidence="2">The sequence shown here is derived from an EMBL/GenBank/DDBJ whole genome shotgun (WGS) entry which is preliminary data.</text>
</comment>
<accession>A0A4R7UD73</accession>
<evidence type="ECO:0000256" key="1">
    <source>
        <dbReference type="SAM" id="Phobius"/>
    </source>
</evidence>
<keyword evidence="1" id="KW-1133">Transmembrane helix</keyword>
<reference evidence="2 3" key="1">
    <citation type="submission" date="2019-03" db="EMBL/GenBank/DDBJ databases">
        <title>Genomic Encyclopedia of Archaeal and Bacterial Type Strains, Phase II (KMG-II): from individual species to whole genera.</title>
        <authorList>
            <person name="Goeker M."/>
        </authorList>
    </citation>
    <scope>NUCLEOTIDE SEQUENCE [LARGE SCALE GENOMIC DNA]</scope>
    <source>
        <strain evidence="2 3">ATCC 35214</strain>
    </source>
</reference>
<sequence length="84" mass="9903">MDKQKLLLSLSISTLVYNVISVVLWTLTSIVLIINFSMINKIHFNWRYCFPLSLLYVIPTIVNVFVYITFYKFNNSIFIIALTY</sequence>
<dbReference type="EMBL" id="SOCN01000001">
    <property type="protein sequence ID" value="TDV24369.1"/>
    <property type="molecule type" value="Genomic_DNA"/>
</dbReference>
<dbReference type="Proteomes" id="UP000295757">
    <property type="component" value="Unassembled WGS sequence"/>
</dbReference>
<organism evidence="2 3">
    <name type="scientific">Mycoplasmopsis mustelae</name>
    <dbReference type="NCBI Taxonomy" id="171289"/>
    <lineage>
        <taxon>Bacteria</taxon>
        <taxon>Bacillati</taxon>
        <taxon>Mycoplasmatota</taxon>
        <taxon>Mycoplasmoidales</taxon>
        <taxon>Metamycoplasmataceae</taxon>
        <taxon>Mycoplasmopsis</taxon>
    </lineage>
</organism>
<evidence type="ECO:0000313" key="3">
    <source>
        <dbReference type="Proteomes" id="UP000295757"/>
    </source>
</evidence>
<name>A0A4R7UD73_9BACT</name>
<proteinExistence type="predicted"/>
<keyword evidence="3" id="KW-1185">Reference proteome</keyword>
<keyword evidence="1" id="KW-0472">Membrane</keyword>
<protein>
    <submittedName>
        <fullName evidence="2">Uncharacterized protein</fullName>
    </submittedName>
</protein>
<feature type="transmembrane region" description="Helical" evidence="1">
    <location>
        <begin position="15"/>
        <end position="36"/>
    </location>
</feature>